<sequence>MRQNNIPSTTDFSLQLHDVNYEIAQAGHQLSNEDINKLIVCQKQSYTQFGLIDIHANIIFTIASKLAYSPYIRQVDFVDVIASFMNSYYAIRKYVRARLYDDELVALMYQHYLHNHGQLDSECIYQIIQTVRSSK</sequence>
<evidence type="ECO:0000313" key="1">
    <source>
        <dbReference type="EMBL" id="TDW26416.1"/>
    </source>
</evidence>
<proteinExistence type="predicted"/>
<dbReference type="RefSeq" id="WP_134167422.1">
    <property type="nucleotide sequence ID" value="NZ_SODD01000001.1"/>
</dbReference>
<dbReference type="Pfam" id="PF19848">
    <property type="entry name" value="DUF6323"/>
    <property type="match status" value="1"/>
</dbReference>
<keyword evidence="2" id="KW-1185">Reference proteome</keyword>
<reference evidence="1 2" key="1">
    <citation type="submission" date="2019-03" db="EMBL/GenBank/DDBJ databases">
        <title>Genomic Encyclopedia of Type Strains, Phase IV (KMG-IV): sequencing the most valuable type-strain genomes for metagenomic binning, comparative biology and taxonomic classification.</title>
        <authorList>
            <person name="Goeker M."/>
        </authorList>
    </citation>
    <scope>NUCLEOTIDE SEQUENCE [LARGE SCALE GENOMIC DNA]</scope>
    <source>
        <strain evidence="1 2">DSM 28867</strain>
    </source>
</reference>
<dbReference type="EMBL" id="SODD01000001">
    <property type="protein sequence ID" value="TDW26416.1"/>
    <property type="molecule type" value="Genomic_DNA"/>
</dbReference>
<dbReference type="AlphaFoldDB" id="A0A4R8A6X6"/>
<evidence type="ECO:0000313" key="2">
    <source>
        <dbReference type="Proteomes" id="UP000294743"/>
    </source>
</evidence>
<comment type="caution">
    <text evidence="1">The sequence shown here is derived from an EMBL/GenBank/DDBJ whole genome shotgun (WGS) entry which is preliminary data.</text>
</comment>
<gene>
    <name evidence="1" type="ORF">EDD63_101131</name>
</gene>
<protein>
    <submittedName>
        <fullName evidence="1">Uncharacterized protein</fullName>
    </submittedName>
</protein>
<dbReference type="OrthoDB" id="1707441at2"/>
<dbReference type="InterPro" id="IPR046286">
    <property type="entry name" value="DUF6323"/>
</dbReference>
<dbReference type="Proteomes" id="UP000294743">
    <property type="component" value="Unassembled WGS sequence"/>
</dbReference>
<organism evidence="1 2">
    <name type="scientific">Breznakia blatticola</name>
    <dbReference type="NCBI Taxonomy" id="1754012"/>
    <lineage>
        <taxon>Bacteria</taxon>
        <taxon>Bacillati</taxon>
        <taxon>Bacillota</taxon>
        <taxon>Erysipelotrichia</taxon>
        <taxon>Erysipelotrichales</taxon>
        <taxon>Erysipelotrichaceae</taxon>
        <taxon>Breznakia</taxon>
    </lineage>
</organism>
<name>A0A4R8A6X6_9FIRM</name>
<accession>A0A4R8A6X6</accession>